<gene>
    <name evidence="5" type="ORF">HNP95_001659</name>
</gene>
<dbReference type="NCBIfam" id="TIGR03804">
    <property type="entry name" value="para_beta_helix"/>
    <property type="match status" value="13"/>
</dbReference>
<dbReference type="InterPro" id="IPR022441">
    <property type="entry name" value="Para_beta_helix_rpt-2"/>
</dbReference>
<dbReference type="EMBL" id="JACDUP010000003">
    <property type="protein sequence ID" value="MBA2869463.1"/>
    <property type="molecule type" value="Genomic_DNA"/>
</dbReference>
<dbReference type="Pfam" id="PF19077">
    <property type="entry name" value="Big_13"/>
    <property type="match status" value="2"/>
</dbReference>
<name>A0A7J9PTL0_METMI</name>
<dbReference type="InterPro" id="IPR006626">
    <property type="entry name" value="PbH1"/>
</dbReference>
<evidence type="ECO:0000256" key="1">
    <source>
        <dbReference type="ARBA" id="ARBA00004906"/>
    </source>
</evidence>
<dbReference type="PANTHER" id="PTHR22990">
    <property type="entry name" value="F-BOX ONLY PROTEIN"/>
    <property type="match status" value="1"/>
</dbReference>
<dbReference type="RefSeq" id="WP_181508371.1">
    <property type="nucleotide sequence ID" value="NZ_JACDUP010000003.1"/>
</dbReference>
<feature type="domain" description="Carbohydrate-binding/sugar hydrolysis" evidence="4">
    <location>
        <begin position="19"/>
        <end position="153"/>
    </location>
</feature>
<comment type="caution">
    <text evidence="5">The sequence shown here is derived from an EMBL/GenBank/DDBJ whole genome shotgun (WGS) entry which is preliminary data.</text>
</comment>
<protein>
    <submittedName>
        <fullName evidence="5">Parallel beta-helix repeat protein</fullName>
    </submittedName>
</protein>
<evidence type="ECO:0000256" key="3">
    <source>
        <dbReference type="ARBA" id="ARBA00022786"/>
    </source>
</evidence>
<dbReference type="Proteomes" id="UP000571751">
    <property type="component" value="Unassembled WGS sequence"/>
</dbReference>
<dbReference type="InterPro" id="IPR051550">
    <property type="entry name" value="SCF-Subunits/Alg-Epimerases"/>
</dbReference>
<proteinExistence type="predicted"/>
<dbReference type="InterPro" id="IPR006633">
    <property type="entry name" value="Carb-bd_sugar_hydrolysis-dom"/>
</dbReference>
<dbReference type="Gene3D" id="2.160.20.10">
    <property type="entry name" value="Single-stranded right-handed beta-helix, Pectin lyase-like"/>
    <property type="match status" value="5"/>
</dbReference>
<evidence type="ECO:0000259" key="4">
    <source>
        <dbReference type="SMART" id="SM00722"/>
    </source>
</evidence>
<accession>A0A7J9PTL0</accession>
<comment type="pathway">
    <text evidence="1">Protein modification; protein ubiquitination.</text>
</comment>
<feature type="domain" description="Carbohydrate-binding/sugar hydrolysis" evidence="4">
    <location>
        <begin position="159"/>
        <end position="311"/>
    </location>
</feature>
<dbReference type="Gene3D" id="2.60.40.10">
    <property type="entry name" value="Immunoglobulins"/>
    <property type="match status" value="4"/>
</dbReference>
<evidence type="ECO:0000313" key="6">
    <source>
        <dbReference type="Proteomes" id="UP000571751"/>
    </source>
</evidence>
<dbReference type="SMART" id="SM00722">
    <property type="entry name" value="CASH"/>
    <property type="match status" value="4"/>
</dbReference>
<dbReference type="Pfam" id="PF05048">
    <property type="entry name" value="NosD"/>
    <property type="match status" value="2"/>
</dbReference>
<dbReference type="InterPro" id="IPR039448">
    <property type="entry name" value="Beta_helix"/>
</dbReference>
<dbReference type="SUPFAM" id="SSF51126">
    <property type="entry name" value="Pectin lyase-like"/>
    <property type="match status" value="3"/>
</dbReference>
<feature type="domain" description="Carbohydrate-binding/sugar hydrolysis" evidence="4">
    <location>
        <begin position="461"/>
        <end position="595"/>
    </location>
</feature>
<dbReference type="SMART" id="SM00710">
    <property type="entry name" value="PbH1"/>
    <property type="match status" value="25"/>
</dbReference>
<keyword evidence="2" id="KW-0677">Repeat</keyword>
<reference evidence="5 6" key="1">
    <citation type="submission" date="2020-07" db="EMBL/GenBank/DDBJ databases">
        <title>Genomic Encyclopedia of Type Strains, Phase IV (KMG-V): Genome sequencing to study the core and pangenomes of soil and plant-associated prokaryotes.</title>
        <authorList>
            <person name="Whitman W."/>
        </authorList>
    </citation>
    <scope>NUCLEOTIDE SEQUENCE [LARGE SCALE GENOMIC DNA]</scope>
    <source>
        <strain evidence="5 6">C14</strain>
    </source>
</reference>
<feature type="domain" description="Carbohydrate-binding/sugar hydrolysis" evidence="4">
    <location>
        <begin position="313"/>
        <end position="459"/>
    </location>
</feature>
<dbReference type="InterPro" id="IPR013783">
    <property type="entry name" value="Ig-like_fold"/>
</dbReference>
<keyword evidence="3" id="KW-0833">Ubl conjugation pathway</keyword>
<dbReference type="Pfam" id="PF13229">
    <property type="entry name" value="Beta_helix"/>
    <property type="match status" value="1"/>
</dbReference>
<dbReference type="PANTHER" id="PTHR22990:SF15">
    <property type="entry name" value="F-BOX ONLY PROTEIN 10"/>
    <property type="match status" value="1"/>
</dbReference>
<organism evidence="5 6">
    <name type="scientific">Methanococcus maripaludis</name>
    <name type="common">Methanococcus deltae</name>
    <dbReference type="NCBI Taxonomy" id="39152"/>
    <lineage>
        <taxon>Archaea</taxon>
        <taxon>Methanobacteriati</taxon>
        <taxon>Methanobacteriota</taxon>
        <taxon>Methanomada group</taxon>
        <taxon>Methanococci</taxon>
        <taxon>Methanococcales</taxon>
        <taxon>Methanococcaceae</taxon>
        <taxon>Methanococcus</taxon>
    </lineage>
</organism>
<evidence type="ECO:0000256" key="2">
    <source>
        <dbReference type="ARBA" id="ARBA00022737"/>
    </source>
</evidence>
<dbReference type="InterPro" id="IPR044016">
    <property type="entry name" value="Big_13"/>
</dbReference>
<dbReference type="InterPro" id="IPR007742">
    <property type="entry name" value="NosD_dom"/>
</dbReference>
<dbReference type="InterPro" id="IPR011050">
    <property type="entry name" value="Pectin_lyase_fold/virulence"/>
</dbReference>
<sequence length="1383" mass="149070">MKNPNFKTIIFLTFLISLTFISSVSADTAINDSCTISSSATYYLNNNINCSSGTAITITCDDVVIDGNGYIIDGTGTGSYGIYAMGPCTNITLKNLNVENFEYGIYLENVENIILNNNTANGNELGGIYVQSSSNVTFTNNTASLNYGGIASGSSSNVTFIGNTADSNTDCGIVSSFSSNNKIINNTVKSNGKRGIGLYYSSNSTITNNIASSNKKYGIYLLSSSNITIKNNTADSNYPGGGFPDSSSNIYLDSSSNNTVINNNINSSYYGIYLDSSDDNEVTNNTADSNIIYGIYLDSSDTNKVTGNSANLGNYGIGLVSSSNNTFTSNTVNSTFQRGAIELQSSSNNVLIKNTVNSNYHGICLFSSSNNNTITGNNVFLNNQTAILISSSDNNTITNNTVDSNNYGIFIFSSSDNNTITNNTVDSNNWGGIYLDSSSDNKIINNTVKSNGKRGIYLDSSSNNIILNNNATLNDDCGIYLQFSSNNNTITGNTANSNNESGIQTDYSSDNKIINNTANSNIRNGIHSYYSSDNKIINNTANSNTGTGISLVYSENNTITDNNASLNHCGISLSSSNNSIVHNTIYLNNYGIYIGDYENNSIYINIFNNTDNLYLSSYSVIGKNYWNTSKEQGGGNYWFTPTGTGFSEITPDWNNDGYCDYQYNLTVNNTDYLPILWDKSIPEINIITPVNETAYNTSSISINITANDSLSNISSVTVEIKNIINISLTLNESYYLGYTGNLSDGVYNITVTAVDLKGNTNTTEPITFTVDTVKPEVVINHKEDDYNYSTNILNVTVDDASAVTVVAEINNENMSQNIALENISGYFGNTTHEFAQGEYSVRIYAEDLAGNVNSSETVEFMVDWTAPIVSIEIPTNGSYISFTYLKLNVTATDNVCESVMCNISVNGVTVNSSEVNTSETLLFDLTITEGENNISVVSIDDNGNIGENTITVVVDTVNPEITINTVEKSYSHNSSILNVSVSDINLDSVLAEVNGLENITLNGSTGYFVTNEEFNEGLNTVKIYANDLAGNVNSSENLTFRVDLTDPVITINTVEGEYFNNGSNVLNFSVNEDYLDSVTAFNGSSEILLNNSTGNYLNANELADGVYNVTMYANDIASNKVNKTVRFTVDTVNPEVTINTPVNGTTFTTSSAAINVTANDSLSNVSSVIAKIGNVRNVTLSFDGNYYTGNTGTLSNGNYEITILATDLAGNVNSSENVTITVAVPSSSSGGGGSSYSSDLSDGITSSVIKNAVSNSNIVYGSEIDGEYAGELRENIYSAENYELSRDTIIVGGPESNGFVNRYDSEFEISITNDYPRENQGVIQIQNIQVHVGNFIKTYQVIYIAGSDRYGTQAALEYFKTLDELPDGPITVEWTANGPVLVE</sequence>
<dbReference type="InterPro" id="IPR012334">
    <property type="entry name" value="Pectin_lyas_fold"/>
</dbReference>
<evidence type="ECO:0000313" key="5">
    <source>
        <dbReference type="EMBL" id="MBA2869463.1"/>
    </source>
</evidence>